<name>A0A6J5KJX7_9CAUD</name>
<sequence length="148" mass="16548">MKLTGAFGNLQSLRIKSFDLGGHTFKVHVPLSKELDAMQERMTKVNEAAAQARFETITAKFVDGVDGAVFSDNDIVVDGRSMRDLVKTITIVENRIVEYIKLLVPAEGTLDDLTYEDIEAEFPMQVQLELVDKISEAIQPGYKEARKN</sequence>
<organism evidence="1">
    <name type="scientific">uncultured Caudovirales phage</name>
    <dbReference type="NCBI Taxonomy" id="2100421"/>
    <lineage>
        <taxon>Viruses</taxon>
        <taxon>Duplodnaviria</taxon>
        <taxon>Heunggongvirae</taxon>
        <taxon>Uroviricota</taxon>
        <taxon>Caudoviricetes</taxon>
        <taxon>Peduoviridae</taxon>
        <taxon>Maltschvirus</taxon>
        <taxon>Maltschvirus maltsch</taxon>
    </lineage>
</organism>
<dbReference type="EMBL" id="LR796142">
    <property type="protein sequence ID" value="CAB4121197.1"/>
    <property type="molecule type" value="Genomic_DNA"/>
</dbReference>
<evidence type="ECO:0000313" key="1">
    <source>
        <dbReference type="EMBL" id="CAB4121197.1"/>
    </source>
</evidence>
<protein>
    <submittedName>
        <fullName evidence="1">Uncharacterized protein</fullName>
    </submittedName>
</protein>
<proteinExistence type="predicted"/>
<reference evidence="1" key="1">
    <citation type="submission" date="2020-04" db="EMBL/GenBank/DDBJ databases">
        <authorList>
            <person name="Chiriac C."/>
            <person name="Salcher M."/>
            <person name="Ghai R."/>
            <person name="Kavagutti S V."/>
        </authorList>
    </citation>
    <scope>NUCLEOTIDE SEQUENCE</scope>
</reference>
<accession>A0A6J5KJX7</accession>
<gene>
    <name evidence="1" type="ORF">UFOVP10_50</name>
</gene>